<comment type="similarity">
    <text evidence="3">In the N-terminal section; belongs to the phytochrome family.</text>
</comment>
<feature type="domain" description="Response regulatory" evidence="21">
    <location>
        <begin position="485"/>
        <end position="603"/>
    </location>
</feature>
<dbReference type="PROSITE" id="PS50110">
    <property type="entry name" value="RESPONSE_REGULATORY"/>
    <property type="match status" value="1"/>
</dbReference>
<dbReference type="SMART" id="SM00448">
    <property type="entry name" value="REC"/>
    <property type="match status" value="1"/>
</dbReference>
<evidence type="ECO:0000256" key="8">
    <source>
        <dbReference type="ARBA" id="ARBA00022692"/>
    </source>
</evidence>
<sequence length="779" mass="87953">MGKIVNEKSDKKSSKAVPWKKMLNNDTDMQLLLFNIITGGGTVGGIISFIASLIIKTPLIQDVAILTALAVLGICIYLANAKKMVRQSAIVIVFVITLMAFPMMFFTSGGAYSGMGFWFGLGMIFSFLLIDGMFCYVMLAVQIIMVVACYIVSYKYPELVIPLANERSVYVDMLQSLIIFGIVIGSIVRFQNAVYKCKLEEIEQINEELTRAKNDADVANHAKSEFLAHMSHEIRTPLNTIVGMNEIIMRETHEEQTMKCARDIQSSSDILVDLVRDVLDFSKIESGRMEIVNEEYHFSQLLSNVLSVMESRARQKNLELDAEVQEILYNDLKGDSARICRILINLIGNAVKYTKKGSIRVTVHMEDHGADPHNVELVMAVRDTGIGIKEEDQERLFKDFERLDLSNNRSIEGTGLGLAITYHLVEMMGGSITCHSKYGHGTTFVVKISQERLSDERIGDFKDRHRQYMKERKTYKSKLCAPDVSVLVVDDNVMNLKVIKMMLKPTRMKVSTCASGAECLELIKKYRYDIILMDHMMPEMDGMETFHRAMLMRDSLCGRSTYIVMTANAVMGAREMYLAEGFKDYISKPVQPEVLEDILMRYIPEDKLVDPTVCDEDRESPTMGAGTVDEKTDVMGKQNKATEETCAVEKCENMTRDGFSKQDLDISCKEVHIDHEKGLTYCGGSEDFLKEIISMYAADDKRAEIQKAYDEKDWDGYRILIHTVKSTSRTIGAMELGDEAQELENAVKELDVDMICKMHESVMASYSAVLDWCRVTTAQ</sequence>
<keyword evidence="9" id="KW-0547">Nucleotide-binding</keyword>
<dbReference type="AlphaFoldDB" id="A0AAI9NZ99"/>
<feature type="transmembrane region" description="Helical" evidence="19">
    <location>
        <begin position="173"/>
        <end position="190"/>
    </location>
</feature>
<dbReference type="Gene3D" id="3.30.565.10">
    <property type="entry name" value="Histidine kinase-like ATPase, C-terminal domain"/>
    <property type="match status" value="1"/>
</dbReference>
<keyword evidence="14 19" id="KW-0472">Membrane</keyword>
<dbReference type="Pfam" id="PF02518">
    <property type="entry name" value="HATPase_c"/>
    <property type="match status" value="1"/>
</dbReference>
<keyword evidence="10" id="KW-0418">Kinase</keyword>
<evidence type="ECO:0000313" key="22">
    <source>
        <dbReference type="EMBL" id="GFO95086.1"/>
    </source>
</evidence>
<comment type="catalytic activity">
    <reaction evidence="1">
        <text>ATP + protein L-histidine = ADP + protein N-phospho-L-histidine.</text>
        <dbReference type="EC" id="2.7.13.3"/>
    </reaction>
</comment>
<dbReference type="SMART" id="SM00387">
    <property type="entry name" value="HATPase_c"/>
    <property type="match status" value="1"/>
</dbReference>
<keyword evidence="12 19" id="KW-1133">Transmembrane helix</keyword>
<protein>
    <recommendedName>
        <fullName evidence="16">Circadian input-output histidine kinase CikA</fullName>
        <ecNumber evidence="4">2.7.13.3</ecNumber>
    </recommendedName>
    <alternativeName>
        <fullName evidence="5">Stage 0 sporulation protein A homolog</fullName>
    </alternativeName>
</protein>
<evidence type="ECO:0000259" key="20">
    <source>
        <dbReference type="PROSITE" id="PS50109"/>
    </source>
</evidence>
<dbReference type="InterPro" id="IPR004358">
    <property type="entry name" value="Sig_transdc_His_kin-like_C"/>
</dbReference>
<evidence type="ECO:0000256" key="17">
    <source>
        <dbReference type="PROSITE-ProRule" id="PRU00169"/>
    </source>
</evidence>
<evidence type="ECO:0000256" key="10">
    <source>
        <dbReference type="ARBA" id="ARBA00022777"/>
    </source>
</evidence>
<evidence type="ECO:0000256" key="6">
    <source>
        <dbReference type="ARBA" id="ARBA00022475"/>
    </source>
</evidence>
<dbReference type="SMART" id="SM00388">
    <property type="entry name" value="HisKA"/>
    <property type="match status" value="1"/>
</dbReference>
<keyword evidence="10" id="KW-0808">Transferase</keyword>
<feature type="modified residue" description="4-aspartylphosphate" evidence="17">
    <location>
        <position position="534"/>
    </location>
</feature>
<evidence type="ECO:0000256" key="11">
    <source>
        <dbReference type="ARBA" id="ARBA00022840"/>
    </source>
</evidence>
<evidence type="ECO:0000256" key="1">
    <source>
        <dbReference type="ARBA" id="ARBA00000085"/>
    </source>
</evidence>
<organism evidence="22 23">
    <name type="scientific">Coprococcus eutactus</name>
    <dbReference type="NCBI Taxonomy" id="33043"/>
    <lineage>
        <taxon>Bacteria</taxon>
        <taxon>Bacillati</taxon>
        <taxon>Bacillota</taxon>
        <taxon>Clostridia</taxon>
        <taxon>Lachnospirales</taxon>
        <taxon>Lachnospiraceae</taxon>
        <taxon>Coprococcus</taxon>
    </lineage>
</organism>
<evidence type="ECO:0000259" key="21">
    <source>
        <dbReference type="PROSITE" id="PS50110"/>
    </source>
</evidence>
<dbReference type="PROSITE" id="PS50109">
    <property type="entry name" value="HIS_KIN"/>
    <property type="match status" value="1"/>
</dbReference>
<evidence type="ECO:0000313" key="23">
    <source>
        <dbReference type="Proteomes" id="UP000660047"/>
    </source>
</evidence>
<evidence type="ECO:0000256" key="13">
    <source>
        <dbReference type="ARBA" id="ARBA00023012"/>
    </source>
</evidence>
<comment type="function">
    <text evidence="15">May play the central regulatory role in sporulation. It may be an element of the effector pathway responsible for the activation of sporulation genes in response to nutritional stress. Spo0A may act in concert with spo0H (a sigma factor) to control the expression of some genes that are critical to the sporulation process.</text>
</comment>
<reference evidence="22" key="1">
    <citation type="submission" date="2020-06" db="EMBL/GenBank/DDBJ databases">
        <title>Characterization of fructooligosaccharide metabolism and fructooligosaccharide-degrading enzymes in human commensal butyrate producers.</title>
        <authorList>
            <person name="Tanno H."/>
            <person name="Fujii T."/>
            <person name="Hirano K."/>
            <person name="Maeno S."/>
            <person name="Tonozuka T."/>
            <person name="Sakamoto M."/>
            <person name="Ohkuma M."/>
            <person name="Tochio T."/>
            <person name="Endo A."/>
        </authorList>
    </citation>
    <scope>NUCLEOTIDE SEQUENCE</scope>
    <source>
        <strain evidence="22">JCM 31265</strain>
    </source>
</reference>
<dbReference type="InterPro" id="IPR003661">
    <property type="entry name" value="HisK_dim/P_dom"/>
</dbReference>
<dbReference type="InterPro" id="IPR036097">
    <property type="entry name" value="HisK_dim/P_sf"/>
</dbReference>
<dbReference type="CDD" id="cd16922">
    <property type="entry name" value="HATPase_EvgS-ArcB-TorS-like"/>
    <property type="match status" value="1"/>
</dbReference>
<evidence type="ECO:0000256" key="16">
    <source>
        <dbReference type="ARBA" id="ARBA00074306"/>
    </source>
</evidence>
<dbReference type="SUPFAM" id="SSF47384">
    <property type="entry name" value="Homodimeric domain of signal transducing histidine kinase"/>
    <property type="match status" value="1"/>
</dbReference>
<dbReference type="Gene3D" id="1.20.120.160">
    <property type="entry name" value="HPT domain"/>
    <property type="match status" value="1"/>
</dbReference>
<dbReference type="InterPro" id="IPR003594">
    <property type="entry name" value="HATPase_dom"/>
</dbReference>
<dbReference type="CDD" id="cd00088">
    <property type="entry name" value="HPT"/>
    <property type="match status" value="1"/>
</dbReference>
<dbReference type="SUPFAM" id="SSF55874">
    <property type="entry name" value="ATPase domain of HSP90 chaperone/DNA topoisomerase II/histidine kinase"/>
    <property type="match status" value="1"/>
</dbReference>
<dbReference type="RefSeq" id="WP_055224450.1">
    <property type="nucleotide sequence ID" value="NZ_BLYL01000013.1"/>
</dbReference>
<feature type="transmembrane region" description="Helical" evidence="19">
    <location>
        <begin position="31"/>
        <end position="54"/>
    </location>
</feature>
<dbReference type="FunFam" id="3.30.565.10:FF:000010">
    <property type="entry name" value="Sensor histidine kinase RcsC"/>
    <property type="match status" value="1"/>
</dbReference>
<dbReference type="Gene3D" id="1.10.287.130">
    <property type="match status" value="1"/>
</dbReference>
<comment type="caution">
    <text evidence="22">The sequence shown here is derived from an EMBL/GenBank/DDBJ whole genome shotgun (WGS) entry which is preliminary data.</text>
</comment>
<dbReference type="InterPro" id="IPR005467">
    <property type="entry name" value="His_kinase_dom"/>
</dbReference>
<dbReference type="GO" id="GO:0005524">
    <property type="term" value="F:ATP binding"/>
    <property type="evidence" value="ECO:0007669"/>
    <property type="project" value="UniProtKB-KW"/>
</dbReference>
<dbReference type="CDD" id="cd00082">
    <property type="entry name" value="HisKA"/>
    <property type="match status" value="1"/>
</dbReference>
<dbReference type="SUPFAM" id="SSF52172">
    <property type="entry name" value="CheY-like"/>
    <property type="match status" value="1"/>
</dbReference>
<evidence type="ECO:0000256" key="19">
    <source>
        <dbReference type="SAM" id="Phobius"/>
    </source>
</evidence>
<keyword evidence="7 17" id="KW-0597">Phosphoprotein</keyword>
<dbReference type="Proteomes" id="UP000660047">
    <property type="component" value="Unassembled WGS sequence"/>
</dbReference>
<dbReference type="Pfam" id="PF00512">
    <property type="entry name" value="HisKA"/>
    <property type="match status" value="1"/>
</dbReference>
<dbReference type="PRINTS" id="PR00344">
    <property type="entry name" value="BCTRLSENSOR"/>
</dbReference>
<evidence type="ECO:0000256" key="3">
    <source>
        <dbReference type="ARBA" id="ARBA00006402"/>
    </source>
</evidence>
<accession>A0AAI9NZ99</accession>
<name>A0AAI9NZ99_9FIRM</name>
<proteinExistence type="inferred from homology"/>
<evidence type="ECO:0000256" key="7">
    <source>
        <dbReference type="ARBA" id="ARBA00022553"/>
    </source>
</evidence>
<dbReference type="EC" id="2.7.13.3" evidence="4"/>
<keyword evidence="13" id="KW-0902">Two-component regulatory system</keyword>
<dbReference type="GO" id="GO:0005886">
    <property type="term" value="C:plasma membrane"/>
    <property type="evidence" value="ECO:0007669"/>
    <property type="project" value="UniProtKB-SubCell"/>
</dbReference>
<evidence type="ECO:0000256" key="2">
    <source>
        <dbReference type="ARBA" id="ARBA00004651"/>
    </source>
</evidence>
<dbReference type="Pfam" id="PF00072">
    <property type="entry name" value="Response_reg"/>
    <property type="match status" value="1"/>
</dbReference>
<keyword evidence="8 19" id="KW-0812">Transmembrane</keyword>
<dbReference type="InterPro" id="IPR036641">
    <property type="entry name" value="HPT_dom_sf"/>
</dbReference>
<keyword evidence="6" id="KW-1003">Cell membrane</keyword>
<feature type="domain" description="Histidine kinase" evidence="20">
    <location>
        <begin position="229"/>
        <end position="452"/>
    </location>
</feature>
<dbReference type="Gene3D" id="3.40.50.2300">
    <property type="match status" value="1"/>
</dbReference>
<comment type="subcellular location">
    <subcellularLocation>
        <location evidence="2">Cell membrane</location>
        <topology evidence="2">Multi-pass membrane protein</topology>
    </subcellularLocation>
</comment>
<evidence type="ECO:0000256" key="4">
    <source>
        <dbReference type="ARBA" id="ARBA00012438"/>
    </source>
</evidence>
<evidence type="ECO:0000256" key="12">
    <source>
        <dbReference type="ARBA" id="ARBA00022989"/>
    </source>
</evidence>
<evidence type="ECO:0000256" key="14">
    <source>
        <dbReference type="ARBA" id="ARBA00023136"/>
    </source>
</evidence>
<feature type="coiled-coil region" evidence="18">
    <location>
        <begin position="192"/>
        <end position="222"/>
    </location>
</feature>
<dbReference type="InterPro" id="IPR008207">
    <property type="entry name" value="Sig_transdc_His_kin_Hpt_dom"/>
</dbReference>
<gene>
    <name evidence="22" type="ORF">COEU31_21320</name>
</gene>
<dbReference type="CDD" id="cd17546">
    <property type="entry name" value="REC_hyHK_CKI1_RcsC-like"/>
    <property type="match status" value="1"/>
</dbReference>
<dbReference type="Pfam" id="PF01627">
    <property type="entry name" value="Hpt"/>
    <property type="match status" value="1"/>
</dbReference>
<dbReference type="GO" id="GO:0000155">
    <property type="term" value="F:phosphorelay sensor kinase activity"/>
    <property type="evidence" value="ECO:0007669"/>
    <property type="project" value="InterPro"/>
</dbReference>
<keyword evidence="18" id="KW-0175">Coiled coil</keyword>
<evidence type="ECO:0000256" key="9">
    <source>
        <dbReference type="ARBA" id="ARBA00022741"/>
    </source>
</evidence>
<dbReference type="SUPFAM" id="SSF47226">
    <property type="entry name" value="Histidine-containing phosphotransfer domain, HPT domain"/>
    <property type="match status" value="1"/>
</dbReference>
<dbReference type="EMBL" id="BLYL01000013">
    <property type="protein sequence ID" value="GFO95086.1"/>
    <property type="molecule type" value="Genomic_DNA"/>
</dbReference>
<feature type="transmembrane region" description="Helical" evidence="19">
    <location>
        <begin position="60"/>
        <end position="79"/>
    </location>
</feature>
<evidence type="ECO:0000256" key="15">
    <source>
        <dbReference type="ARBA" id="ARBA00024867"/>
    </source>
</evidence>
<feature type="transmembrane region" description="Helical" evidence="19">
    <location>
        <begin position="88"/>
        <end position="106"/>
    </location>
</feature>
<evidence type="ECO:0000256" key="18">
    <source>
        <dbReference type="SAM" id="Coils"/>
    </source>
</evidence>
<evidence type="ECO:0000256" key="5">
    <source>
        <dbReference type="ARBA" id="ARBA00018672"/>
    </source>
</evidence>
<feature type="transmembrane region" description="Helical" evidence="19">
    <location>
        <begin position="135"/>
        <end position="153"/>
    </location>
</feature>
<dbReference type="InterPro" id="IPR001789">
    <property type="entry name" value="Sig_transdc_resp-reg_receiver"/>
</dbReference>
<dbReference type="InterPro" id="IPR011006">
    <property type="entry name" value="CheY-like_superfamily"/>
</dbReference>
<dbReference type="InterPro" id="IPR036890">
    <property type="entry name" value="HATPase_C_sf"/>
</dbReference>
<keyword evidence="11" id="KW-0067">ATP-binding</keyword>
<dbReference type="PANTHER" id="PTHR45339">
    <property type="entry name" value="HYBRID SIGNAL TRANSDUCTION HISTIDINE KINASE J"/>
    <property type="match status" value="1"/>
</dbReference>
<dbReference type="PANTHER" id="PTHR45339:SF1">
    <property type="entry name" value="HYBRID SIGNAL TRANSDUCTION HISTIDINE KINASE J"/>
    <property type="match status" value="1"/>
</dbReference>